<protein>
    <submittedName>
        <fullName evidence="2">Phosphoethanolamine transferase EptA</fullName>
    </submittedName>
</protein>
<organism evidence="2 3">
    <name type="scientific">Enterobacter cloacae</name>
    <dbReference type="NCBI Taxonomy" id="550"/>
    <lineage>
        <taxon>Bacteria</taxon>
        <taxon>Pseudomonadati</taxon>
        <taxon>Pseudomonadota</taxon>
        <taxon>Gammaproteobacteria</taxon>
        <taxon>Enterobacterales</taxon>
        <taxon>Enterobacteriaceae</taxon>
        <taxon>Enterobacter</taxon>
        <taxon>Enterobacter cloacae complex</taxon>
    </lineage>
</organism>
<dbReference type="EMBL" id="JARJGR010000017">
    <property type="protein sequence ID" value="MDF3635624.1"/>
    <property type="molecule type" value="Genomic_DNA"/>
</dbReference>
<evidence type="ECO:0000256" key="1">
    <source>
        <dbReference type="SAM" id="Phobius"/>
    </source>
</evidence>
<keyword evidence="1" id="KW-1133">Transmembrane helix</keyword>
<reference evidence="2" key="1">
    <citation type="submission" date="2023-03" db="EMBL/GenBank/DDBJ databases">
        <title>A Study on Prevalence and Characterization of Enterobacter cloacae strains in China.</title>
        <authorList>
            <person name="Zheng Z."/>
        </authorList>
    </citation>
    <scope>NUCLEOTIDE SEQUENCE</scope>
    <source>
        <strain evidence="2">EC77</strain>
    </source>
</reference>
<gene>
    <name evidence="2" type="ORF">P3S46_00110</name>
</gene>
<dbReference type="GO" id="GO:0016740">
    <property type="term" value="F:transferase activity"/>
    <property type="evidence" value="ECO:0007669"/>
    <property type="project" value="UniProtKB-KW"/>
</dbReference>
<keyword evidence="1" id="KW-0812">Transmembrane</keyword>
<dbReference type="Proteomes" id="UP001215180">
    <property type="component" value="Unassembled WGS sequence"/>
</dbReference>
<dbReference type="AlphaFoldDB" id="A0AAW6NGY3"/>
<feature type="non-terminal residue" evidence="2">
    <location>
        <position position="65"/>
    </location>
</feature>
<comment type="caution">
    <text evidence="2">The sequence shown here is derived from an EMBL/GenBank/DDBJ whole genome shotgun (WGS) entry which is preliminary data.</text>
</comment>
<proteinExistence type="predicted"/>
<keyword evidence="2" id="KW-0808">Transferase</keyword>
<feature type="transmembrane region" description="Helical" evidence="1">
    <location>
        <begin position="45"/>
        <end position="63"/>
    </location>
</feature>
<name>A0AAW6NGY3_ENTCL</name>
<accession>A0AAW6NGY3</accession>
<evidence type="ECO:0000313" key="3">
    <source>
        <dbReference type="Proteomes" id="UP001215180"/>
    </source>
</evidence>
<evidence type="ECO:0000313" key="2">
    <source>
        <dbReference type="EMBL" id="MDF3635624.1"/>
    </source>
</evidence>
<sequence length="65" mass="7382">MWFAKKLHCNDIKFTLGCALFFTVLNALFIQRSWSIIAPAHLHDVLFAASVPLVLFCGWVIVFSL</sequence>
<keyword evidence="1" id="KW-0472">Membrane</keyword>